<keyword evidence="7" id="KW-0560">Oxidoreductase</keyword>
<evidence type="ECO:0000256" key="5">
    <source>
        <dbReference type="ARBA" id="ARBA00023004"/>
    </source>
</evidence>
<dbReference type="InterPro" id="IPR036073">
    <property type="entry name" value="Desulfoferrodoxin_Fe-bd_dom_sf"/>
</dbReference>
<evidence type="ECO:0000256" key="1">
    <source>
        <dbReference type="ARBA" id="ARBA00005941"/>
    </source>
</evidence>
<dbReference type="PANTHER" id="PTHR36541">
    <property type="entry name" value="SUPEROXIDE REDUCTASE-RELATED"/>
    <property type="match status" value="1"/>
</dbReference>
<keyword evidence="4" id="KW-0249">Electron transport</keyword>
<reference evidence="7" key="1">
    <citation type="submission" date="2023-07" db="EMBL/GenBank/DDBJ databases">
        <title>Genomic Encyclopedia of Type Strains, Phase IV (KMG-IV): sequencing the most valuable type-strain genomes for metagenomic binning, comparative biology and taxonomic classification.</title>
        <authorList>
            <person name="Goeker M."/>
        </authorList>
    </citation>
    <scope>NUCLEOTIDE SEQUENCE</scope>
    <source>
        <strain evidence="7">DSM 24202</strain>
    </source>
</reference>
<dbReference type="InterPro" id="IPR002742">
    <property type="entry name" value="Desulfoferrodoxin_Fe-bd_dom"/>
</dbReference>
<feature type="domain" description="Desulfoferrodoxin ferrous iron-binding" evidence="6">
    <location>
        <begin position="41"/>
        <end position="122"/>
    </location>
</feature>
<keyword evidence="5" id="KW-0408">Iron</keyword>
<protein>
    <submittedName>
        <fullName evidence="7">Superoxide reductase</fullName>
        <ecNumber evidence="7">1.15.1.2</ecNumber>
    </submittedName>
</protein>
<proteinExistence type="inferred from homology"/>
<dbReference type="Proteomes" id="UP001238163">
    <property type="component" value="Unassembled WGS sequence"/>
</dbReference>
<dbReference type="EMBL" id="JAUSVL010000001">
    <property type="protein sequence ID" value="MDQ0288048.1"/>
    <property type="molecule type" value="Genomic_DNA"/>
</dbReference>
<dbReference type="SUPFAM" id="SSF49367">
    <property type="entry name" value="Superoxide reductase-like"/>
    <property type="match status" value="1"/>
</dbReference>
<keyword evidence="3" id="KW-0479">Metal-binding</keyword>
<name>A0AAE3VCM1_9BACT</name>
<evidence type="ECO:0000313" key="7">
    <source>
        <dbReference type="EMBL" id="MDQ0288048.1"/>
    </source>
</evidence>
<evidence type="ECO:0000256" key="4">
    <source>
        <dbReference type="ARBA" id="ARBA00022982"/>
    </source>
</evidence>
<dbReference type="CDD" id="cd03171">
    <property type="entry name" value="SORL_Dfx_classI"/>
    <property type="match status" value="1"/>
</dbReference>
<evidence type="ECO:0000259" key="6">
    <source>
        <dbReference type="Pfam" id="PF01880"/>
    </source>
</evidence>
<dbReference type="EC" id="1.15.1.2" evidence="7"/>
<dbReference type="GO" id="GO:0050605">
    <property type="term" value="F:superoxide reductase activity"/>
    <property type="evidence" value="ECO:0007669"/>
    <property type="project" value="UniProtKB-EC"/>
</dbReference>
<dbReference type="AlphaFoldDB" id="A0AAE3VCM1"/>
<evidence type="ECO:0000256" key="3">
    <source>
        <dbReference type="ARBA" id="ARBA00022723"/>
    </source>
</evidence>
<dbReference type="Gene3D" id="2.60.40.730">
    <property type="entry name" value="SOR catalytic domain"/>
    <property type="match status" value="1"/>
</dbReference>
<comment type="caution">
    <text evidence="7">The sequence shown here is derived from an EMBL/GenBank/DDBJ whole genome shotgun (WGS) entry which is preliminary data.</text>
</comment>
<keyword evidence="2" id="KW-0813">Transport</keyword>
<dbReference type="GO" id="GO:0005506">
    <property type="term" value="F:iron ion binding"/>
    <property type="evidence" value="ECO:0007669"/>
    <property type="project" value="InterPro"/>
</dbReference>
<organism evidence="7 8">
    <name type="scientific">Oligosphaera ethanolica</name>
    <dbReference type="NCBI Taxonomy" id="760260"/>
    <lineage>
        <taxon>Bacteria</taxon>
        <taxon>Pseudomonadati</taxon>
        <taxon>Lentisphaerota</taxon>
        <taxon>Oligosphaeria</taxon>
        <taxon>Oligosphaerales</taxon>
        <taxon>Oligosphaeraceae</taxon>
        <taxon>Oligosphaera</taxon>
    </lineage>
</organism>
<dbReference type="Pfam" id="PF01880">
    <property type="entry name" value="Desulfoferrodox"/>
    <property type="match status" value="1"/>
</dbReference>
<gene>
    <name evidence="7" type="ORF">J3R75_000155</name>
</gene>
<dbReference type="InterPro" id="IPR051233">
    <property type="entry name" value="Desulfoferrodoxin_SOR"/>
</dbReference>
<dbReference type="NCBIfam" id="TIGR00332">
    <property type="entry name" value="neela_ferrous"/>
    <property type="match status" value="1"/>
</dbReference>
<sequence length="123" mass="13634">MSTAKAIFKTECGALVEVISGDLCCLSSKGKDLAKVEAKTADFKTEKHVPVVEKVAGGWKVTVGSTLHPMTEEHYITWIELFGDNFCYRQYLKPGQAPEAFFATDAMNVKAREYCNIHGLWAN</sequence>
<dbReference type="PANTHER" id="PTHR36541:SF1">
    <property type="entry name" value="SUPEROXIDE REDUCTASE-RELATED"/>
    <property type="match status" value="1"/>
</dbReference>
<evidence type="ECO:0000313" key="8">
    <source>
        <dbReference type="Proteomes" id="UP001238163"/>
    </source>
</evidence>
<evidence type="ECO:0000256" key="2">
    <source>
        <dbReference type="ARBA" id="ARBA00022448"/>
    </source>
</evidence>
<dbReference type="RefSeq" id="WP_307259207.1">
    <property type="nucleotide sequence ID" value="NZ_JAUSVL010000001.1"/>
</dbReference>
<comment type="similarity">
    <text evidence="1">Belongs to the desulfoferrodoxin family.</text>
</comment>
<accession>A0AAE3VCM1</accession>
<keyword evidence="8" id="KW-1185">Reference proteome</keyword>